<gene>
    <name evidence="1" type="ORF">LMG27198_27590</name>
</gene>
<accession>A0A9W6GVH0</accession>
<reference evidence="1" key="1">
    <citation type="journal article" date="2023" name="Int. J. Syst. Evol. Microbiol.">
        <title>Methylocystis iwaonis sp. nov., a type II methane-oxidizing bacterium from surface soil of a rice paddy field in Japan, and emended description of the genus Methylocystis (ex Whittenbury et al. 1970) Bowman et al. 1993.</title>
        <authorList>
            <person name="Kaise H."/>
            <person name="Sawadogo J.B."/>
            <person name="Alam M.S."/>
            <person name="Ueno C."/>
            <person name="Dianou D."/>
            <person name="Shinjo R."/>
            <person name="Asakawa S."/>
        </authorList>
    </citation>
    <scope>NUCLEOTIDE SEQUENCE</scope>
    <source>
        <strain evidence="1">LMG27198</strain>
    </source>
</reference>
<dbReference type="EMBL" id="BSEC01000001">
    <property type="protein sequence ID" value="GLI93767.1"/>
    <property type="molecule type" value="Genomic_DNA"/>
</dbReference>
<protein>
    <submittedName>
        <fullName evidence="1">Uncharacterized protein</fullName>
    </submittedName>
</protein>
<organism evidence="1 2">
    <name type="scientific">Methylocystis echinoides</name>
    <dbReference type="NCBI Taxonomy" id="29468"/>
    <lineage>
        <taxon>Bacteria</taxon>
        <taxon>Pseudomonadati</taxon>
        <taxon>Pseudomonadota</taxon>
        <taxon>Alphaproteobacteria</taxon>
        <taxon>Hyphomicrobiales</taxon>
        <taxon>Methylocystaceae</taxon>
        <taxon>Methylocystis</taxon>
    </lineage>
</organism>
<name>A0A9W6GVH0_9HYPH</name>
<evidence type="ECO:0000313" key="2">
    <source>
        <dbReference type="Proteomes" id="UP001144323"/>
    </source>
</evidence>
<dbReference type="Proteomes" id="UP001144323">
    <property type="component" value="Unassembled WGS sequence"/>
</dbReference>
<proteinExistence type="predicted"/>
<keyword evidence="2" id="KW-1185">Reference proteome</keyword>
<sequence length="97" mass="10038">MGGGRQNPAGASVAGLATVAEAGYAPRMAFELVIHAPEGDIVLGSYDTRTAAEKLAAIAVPPGEQWSVVEIDGDARPAAVIDLAGYRAKRRARHQKG</sequence>
<evidence type="ECO:0000313" key="1">
    <source>
        <dbReference type="EMBL" id="GLI93767.1"/>
    </source>
</evidence>
<comment type="caution">
    <text evidence="1">The sequence shown here is derived from an EMBL/GenBank/DDBJ whole genome shotgun (WGS) entry which is preliminary data.</text>
</comment>
<dbReference type="AlphaFoldDB" id="A0A9W6GVH0"/>